<gene>
    <name evidence="1" type="ORF">MYCFIDRAFT_86971</name>
</gene>
<evidence type="ECO:0000313" key="1">
    <source>
        <dbReference type="EMBL" id="EME78731.1"/>
    </source>
</evidence>
<proteinExistence type="predicted"/>
<sequence length="547" mass="60164">MGFPCGEILSRPLRTGAKFGRFRHISGEPSKTDATLYLVIARLCLPLRRHGVAWLKELVTALNEAESCSLNLPVRQRTHRFSVAFSTLHGRGVYEILVLRVPTTSAVTCRPLDVYQGVLYVNSEYCAHAKLCNNQIIWSVDSGSKGSSALNNSGLAMPHSLLEKEILVQTSEMSTMCALSWPDSQDAEFPARFEVGQGATPAALRDPWRLLSTSTFPQLLERQRYTNLTFEKLGSELVLPFIFSSMRLSIIGGDGSRMTGMVRLFDPTMVNDDGRRHFIQGTVADELASPEAVREHVGTHTVGSQSKASVDDLTSPHMAPKRLAFQLVTGAANPLPSKLSDGAEELPTLLLDNAQLNLELQLLLYMATKYPMSDDDLKNFSDGIRPVEGSEKGKLPPELGSMLDGDLASWLKNTYVPGFIATRIIAMDPSSKTAWRVNFSDSEVANVNHWFSGKGKGCLSQAPEYTQLNELAARYALLQAFPRVQDYLNDTEPDENGRQGGEKWASALYHSQGRGYALAALANTTNVKARTKVQVVCNGKSFPDLMF</sequence>
<evidence type="ECO:0000313" key="2">
    <source>
        <dbReference type="Proteomes" id="UP000016932"/>
    </source>
</evidence>
<keyword evidence="2" id="KW-1185">Reference proteome</keyword>
<dbReference type="KEGG" id="pfj:MYCFIDRAFT_86971"/>
<dbReference type="eggNOG" id="ENOG502SKP4">
    <property type="taxonomic scope" value="Eukaryota"/>
</dbReference>
<accession>M3A2V1</accession>
<dbReference type="OrthoDB" id="3801533at2759"/>
<dbReference type="GeneID" id="19342515"/>
<dbReference type="VEuPathDB" id="FungiDB:MYCFIDRAFT_86971"/>
<dbReference type="EMBL" id="KB446563">
    <property type="protein sequence ID" value="EME78731.1"/>
    <property type="molecule type" value="Genomic_DNA"/>
</dbReference>
<reference evidence="1 2" key="1">
    <citation type="journal article" date="2012" name="PLoS Pathog.">
        <title>Diverse lifestyles and strategies of plant pathogenesis encoded in the genomes of eighteen Dothideomycetes fungi.</title>
        <authorList>
            <person name="Ohm R.A."/>
            <person name="Feau N."/>
            <person name="Henrissat B."/>
            <person name="Schoch C.L."/>
            <person name="Horwitz B.A."/>
            <person name="Barry K.W."/>
            <person name="Condon B.J."/>
            <person name="Copeland A.C."/>
            <person name="Dhillon B."/>
            <person name="Glaser F."/>
            <person name="Hesse C.N."/>
            <person name="Kosti I."/>
            <person name="LaButti K."/>
            <person name="Lindquist E.A."/>
            <person name="Lucas S."/>
            <person name="Salamov A.A."/>
            <person name="Bradshaw R.E."/>
            <person name="Ciuffetti L."/>
            <person name="Hamelin R.C."/>
            <person name="Kema G.H.J."/>
            <person name="Lawrence C."/>
            <person name="Scott J.A."/>
            <person name="Spatafora J.W."/>
            <person name="Turgeon B.G."/>
            <person name="de Wit P.J.G.M."/>
            <person name="Zhong S."/>
            <person name="Goodwin S.B."/>
            <person name="Grigoriev I.V."/>
        </authorList>
    </citation>
    <scope>NUCLEOTIDE SEQUENCE [LARGE SCALE GENOMIC DNA]</scope>
    <source>
        <strain evidence="1 2">CIRAD86</strain>
    </source>
</reference>
<name>M3A2V1_PSEFD</name>
<dbReference type="AlphaFoldDB" id="M3A2V1"/>
<dbReference type="RefSeq" id="XP_007931024.1">
    <property type="nucleotide sequence ID" value="XM_007932833.1"/>
</dbReference>
<protein>
    <submittedName>
        <fullName evidence="1">Uncharacterized protein</fullName>
    </submittedName>
</protein>
<dbReference type="Proteomes" id="UP000016932">
    <property type="component" value="Unassembled WGS sequence"/>
</dbReference>
<organism evidence="1 2">
    <name type="scientific">Pseudocercospora fijiensis (strain CIRAD86)</name>
    <name type="common">Black leaf streak disease fungus</name>
    <name type="synonym">Mycosphaerella fijiensis</name>
    <dbReference type="NCBI Taxonomy" id="383855"/>
    <lineage>
        <taxon>Eukaryota</taxon>
        <taxon>Fungi</taxon>
        <taxon>Dikarya</taxon>
        <taxon>Ascomycota</taxon>
        <taxon>Pezizomycotina</taxon>
        <taxon>Dothideomycetes</taxon>
        <taxon>Dothideomycetidae</taxon>
        <taxon>Mycosphaerellales</taxon>
        <taxon>Mycosphaerellaceae</taxon>
        <taxon>Pseudocercospora</taxon>
    </lineage>
</organism>
<dbReference type="HOGENOM" id="CLU_497929_0_0_1"/>